<sequence length="586" mass="63075">MSSGDTSQRVIPYSRLEREGLQAQLDGMLGPEYVNYRPAPGGSSVAYLRGDVAVTLANEIFGFNGWSSEIKDITIDEKATENGPLPPPSIYESLSRTEPFVRYIPPFFWQTSSASETYRCAQDIGTGESQNQRTKSAAIVASKKQAVTDALKRTFRTFGNALGNCLYDKQHIKGTRRMKAAQPVQEPNYYKPRSMRDRIVKQEESLITPGLLESLPEVPREKIISENDLAEGFDEYGGDEYDYLGAFEDGGDFSEHVADEDIVEAVSSDNVFKRSTPPTPTGAKSTAAQAGGNHALIAPKNQNIPALGPQKQNGQHGRSSPNIPAQSPAQQSRPFQTQNRGPQMLPQNSAIGHRPLQKPPNAPQGPRTPTPAGQLGPRVNSIANNTAHNLRNAQQPGPKISPPPPHIAPQSVPVLPAPSLNPQPEAPINHHHNTHVGFFTSKVLLDPNDSQKVLQGDSGVISPDHVFNPHKESTIPRSAGIDHSKSSPIPRKQIQAGGSTGSPFARKNFENPSSELNRQIGQPPLPRGTGAFRQPTPSVGGFKRPADTNAPGAASGPGRSTLGDSSGSRLNAQTSTFGSDSKRVKN</sequence>
<keyword evidence="3" id="KW-0233">DNA recombination</keyword>
<gene>
    <name evidence="6" type="ORF">GSTUAT00006301001</name>
</gene>
<feature type="region of interest" description="Disordered" evidence="5">
    <location>
        <begin position="450"/>
        <end position="586"/>
    </location>
</feature>
<organism evidence="6 7">
    <name type="scientific">Tuber aestivum</name>
    <name type="common">summer truffle</name>
    <dbReference type="NCBI Taxonomy" id="59557"/>
    <lineage>
        <taxon>Eukaryota</taxon>
        <taxon>Fungi</taxon>
        <taxon>Dikarya</taxon>
        <taxon>Ascomycota</taxon>
        <taxon>Pezizomycotina</taxon>
        <taxon>Pezizomycetes</taxon>
        <taxon>Pezizales</taxon>
        <taxon>Tuberaceae</taxon>
        <taxon>Tuber</taxon>
    </lineage>
</organism>
<dbReference type="EMBL" id="LN891076">
    <property type="protein sequence ID" value="CUS09586.1"/>
    <property type="molecule type" value="Genomic_DNA"/>
</dbReference>
<evidence type="ECO:0000256" key="3">
    <source>
        <dbReference type="ARBA" id="ARBA00023172"/>
    </source>
</evidence>
<accession>A0A292PPX8</accession>
<keyword evidence="4" id="KW-0234">DNA repair</keyword>
<feature type="compositionally biased region" description="Pro residues" evidence="5">
    <location>
        <begin position="357"/>
        <end position="369"/>
    </location>
</feature>
<dbReference type="GO" id="GO:0006312">
    <property type="term" value="P:mitotic recombination"/>
    <property type="evidence" value="ECO:0007669"/>
    <property type="project" value="TreeGrafter"/>
</dbReference>
<evidence type="ECO:0000256" key="2">
    <source>
        <dbReference type="ARBA" id="ARBA00022763"/>
    </source>
</evidence>
<comment type="similarity">
    <text evidence="1">Belongs to the RAD52 family.</text>
</comment>
<feature type="region of interest" description="Disordered" evidence="5">
    <location>
        <begin position="268"/>
        <end position="289"/>
    </location>
</feature>
<dbReference type="Proteomes" id="UP001412239">
    <property type="component" value="Unassembled WGS sequence"/>
</dbReference>
<feature type="region of interest" description="Disordered" evidence="5">
    <location>
        <begin position="303"/>
        <end position="411"/>
    </location>
</feature>
<dbReference type="InterPro" id="IPR007232">
    <property type="entry name" value="Rad52_Rad59_Rad22"/>
</dbReference>
<keyword evidence="7" id="KW-1185">Reference proteome</keyword>
<evidence type="ECO:0000256" key="4">
    <source>
        <dbReference type="ARBA" id="ARBA00023204"/>
    </source>
</evidence>
<dbReference type="InterPro" id="IPR041247">
    <property type="entry name" value="Rad52_fam"/>
</dbReference>
<reference evidence="6" key="1">
    <citation type="submission" date="2015-10" db="EMBL/GenBank/DDBJ databases">
        <authorList>
            <person name="Regsiter A."/>
            <person name="william w."/>
        </authorList>
    </citation>
    <scope>NUCLEOTIDE SEQUENCE</scope>
    <source>
        <strain evidence="6">Montdore</strain>
    </source>
</reference>
<feature type="compositionally biased region" description="Polar residues" evidence="5">
    <location>
        <begin position="510"/>
        <end position="520"/>
    </location>
</feature>
<feature type="compositionally biased region" description="Polar residues" evidence="5">
    <location>
        <begin position="381"/>
        <end position="392"/>
    </location>
</feature>
<feature type="compositionally biased region" description="Polar residues" evidence="5">
    <location>
        <begin position="303"/>
        <end position="350"/>
    </location>
</feature>
<dbReference type="GO" id="GO:0045002">
    <property type="term" value="P:double-strand break repair via single-strand annealing"/>
    <property type="evidence" value="ECO:0007669"/>
    <property type="project" value="TreeGrafter"/>
</dbReference>
<feature type="compositionally biased region" description="Basic and acidic residues" evidence="5">
    <location>
        <begin position="467"/>
        <end position="485"/>
    </location>
</feature>
<dbReference type="GO" id="GO:0005634">
    <property type="term" value="C:nucleus"/>
    <property type="evidence" value="ECO:0007669"/>
    <property type="project" value="TreeGrafter"/>
</dbReference>
<name>A0A292PPX8_9PEZI</name>
<keyword evidence="2" id="KW-0227">DNA damage</keyword>
<protein>
    <submittedName>
        <fullName evidence="6">Uncharacterized protein</fullName>
    </submittedName>
</protein>
<dbReference type="PANTHER" id="PTHR12132:SF1">
    <property type="entry name" value="DNA REPAIR PROTEIN RAD52 HOMOLOG"/>
    <property type="match status" value="1"/>
</dbReference>
<dbReference type="GO" id="GO:0000724">
    <property type="term" value="P:double-strand break repair via homologous recombination"/>
    <property type="evidence" value="ECO:0007669"/>
    <property type="project" value="TreeGrafter"/>
</dbReference>
<evidence type="ECO:0000313" key="6">
    <source>
        <dbReference type="EMBL" id="CUS09586.1"/>
    </source>
</evidence>
<evidence type="ECO:0000313" key="7">
    <source>
        <dbReference type="Proteomes" id="UP001412239"/>
    </source>
</evidence>
<dbReference type="AlphaFoldDB" id="A0A292PPX8"/>
<dbReference type="Pfam" id="PF04098">
    <property type="entry name" value="Rad52_Rad22"/>
    <property type="match status" value="2"/>
</dbReference>
<evidence type="ECO:0000256" key="1">
    <source>
        <dbReference type="ARBA" id="ARBA00006638"/>
    </source>
</evidence>
<dbReference type="InterPro" id="IPR042525">
    <property type="entry name" value="Rad52_Rad59_Rad22_sf"/>
</dbReference>
<dbReference type="PANTHER" id="PTHR12132">
    <property type="entry name" value="DNA REPAIR AND RECOMBINATION PROTEIN RAD52, RAD59"/>
    <property type="match status" value="1"/>
</dbReference>
<feature type="compositionally biased region" description="Polar residues" evidence="5">
    <location>
        <begin position="562"/>
        <end position="579"/>
    </location>
</feature>
<proteinExistence type="inferred from homology"/>
<dbReference type="Gene3D" id="3.30.390.80">
    <property type="entry name" value="DNA repair protein Rad52/59/22"/>
    <property type="match status" value="1"/>
</dbReference>
<dbReference type="SUPFAM" id="SSF54768">
    <property type="entry name" value="dsRNA-binding domain-like"/>
    <property type="match status" value="1"/>
</dbReference>
<evidence type="ECO:0000256" key="5">
    <source>
        <dbReference type="SAM" id="MobiDB-lite"/>
    </source>
</evidence>